<dbReference type="EMBL" id="FTOV01000003">
    <property type="protein sequence ID" value="SIS82480.1"/>
    <property type="molecule type" value="Genomic_DNA"/>
</dbReference>
<accession>A0A1N7M8S2</accession>
<dbReference type="AlphaFoldDB" id="A0A1N7M8S2"/>
<name>A0A1N7M8S2_9FLAO</name>
<organism evidence="1 2">
    <name type="scientific">Chryseobacterium gambrini</name>
    <dbReference type="NCBI Taxonomy" id="373672"/>
    <lineage>
        <taxon>Bacteria</taxon>
        <taxon>Pseudomonadati</taxon>
        <taxon>Bacteroidota</taxon>
        <taxon>Flavobacteriia</taxon>
        <taxon>Flavobacteriales</taxon>
        <taxon>Weeksellaceae</taxon>
        <taxon>Chryseobacterium group</taxon>
        <taxon>Chryseobacterium</taxon>
    </lineage>
</organism>
<evidence type="ECO:0000313" key="2">
    <source>
        <dbReference type="Proteomes" id="UP000185781"/>
    </source>
</evidence>
<proteinExistence type="predicted"/>
<dbReference type="Proteomes" id="UP000185781">
    <property type="component" value="Unassembled WGS sequence"/>
</dbReference>
<gene>
    <name evidence="1" type="ORF">SAMN05421785_10337</name>
</gene>
<protein>
    <submittedName>
        <fullName evidence="1">Uncharacterized protein</fullName>
    </submittedName>
</protein>
<evidence type="ECO:0000313" key="1">
    <source>
        <dbReference type="EMBL" id="SIS82480.1"/>
    </source>
</evidence>
<reference evidence="1 2" key="1">
    <citation type="submission" date="2017-01" db="EMBL/GenBank/DDBJ databases">
        <authorList>
            <person name="Mah S.A."/>
            <person name="Swanson W.J."/>
            <person name="Moy G.W."/>
            <person name="Vacquier V.D."/>
        </authorList>
    </citation>
    <scope>NUCLEOTIDE SEQUENCE [LARGE SCALE GENOMIC DNA]</scope>
    <source>
        <strain evidence="1 2">DSM 18014</strain>
    </source>
</reference>
<sequence>MSLYKGLNILIFNFKEKSNENKRSFSISGNF</sequence>